<dbReference type="RefSeq" id="WP_204200180.1">
    <property type="nucleotide sequence ID" value="NZ_JAFEMC010000006.1"/>
</dbReference>
<name>A0ABS2DAY1_9SPHN</name>
<keyword evidence="2" id="KW-1185">Reference proteome</keyword>
<reference evidence="1 2" key="1">
    <citation type="submission" date="2020-12" db="EMBL/GenBank/DDBJ databases">
        <title>Sphingomonas sp.</title>
        <authorList>
            <person name="Kim M.K."/>
        </authorList>
    </citation>
    <scope>NUCLEOTIDE SEQUENCE [LARGE SCALE GENOMIC DNA]</scope>
    <source>
        <strain evidence="1 2">BT552</strain>
    </source>
</reference>
<gene>
    <name evidence="1" type="ORF">ILT43_17015</name>
</gene>
<protein>
    <recommendedName>
        <fullName evidence="3">Transposase</fullName>
    </recommendedName>
</protein>
<evidence type="ECO:0008006" key="3">
    <source>
        <dbReference type="Google" id="ProtNLM"/>
    </source>
</evidence>
<comment type="caution">
    <text evidence="1">The sequence shown here is derived from an EMBL/GenBank/DDBJ whole genome shotgun (WGS) entry which is preliminary data.</text>
</comment>
<evidence type="ECO:0000313" key="1">
    <source>
        <dbReference type="EMBL" id="MBM6578085.1"/>
    </source>
</evidence>
<evidence type="ECO:0000313" key="2">
    <source>
        <dbReference type="Proteomes" id="UP000763641"/>
    </source>
</evidence>
<dbReference type="EMBL" id="JAFEMC010000006">
    <property type="protein sequence ID" value="MBM6578085.1"/>
    <property type="molecule type" value="Genomic_DNA"/>
</dbReference>
<proteinExistence type="predicted"/>
<accession>A0ABS2DAY1</accession>
<sequence>MAVDGLIAAQKQIVGEDIKNAHQLTPGVRHDRTLDSLHAGIRRRIAVRSFARRDNDVIRGASPAMAGPAAEATT</sequence>
<dbReference type="Proteomes" id="UP000763641">
    <property type="component" value="Unassembled WGS sequence"/>
</dbReference>
<organism evidence="1 2">
    <name type="scientific">Sphingomonas longa</name>
    <dbReference type="NCBI Taxonomy" id="2778730"/>
    <lineage>
        <taxon>Bacteria</taxon>
        <taxon>Pseudomonadati</taxon>
        <taxon>Pseudomonadota</taxon>
        <taxon>Alphaproteobacteria</taxon>
        <taxon>Sphingomonadales</taxon>
        <taxon>Sphingomonadaceae</taxon>
        <taxon>Sphingomonas</taxon>
    </lineage>
</organism>